<keyword evidence="3" id="KW-1185">Reference proteome</keyword>
<evidence type="ECO:0000313" key="3">
    <source>
        <dbReference type="Proteomes" id="UP001172083"/>
    </source>
</evidence>
<accession>A0ABT8LG40</accession>
<name>A0ABT8LG40_9BACT</name>
<sequence>MDIQIIWIIIGAIFIFVGIVGCFIPILPGPPLAYVGLLMLQLLDPPAFTTRFLLIWAGVTAIVTFLDYVIPAYGTKKFGGSKRGVWGSVIGLIIGVFFFPPFGIIIGPLLGALIGELSAGKTSSTAIKSAFGSFVGFLAGTLIKLIATGWMGYHFMKALI</sequence>
<keyword evidence="1" id="KW-1133">Transmembrane helix</keyword>
<dbReference type="EMBL" id="JAUJEB010000010">
    <property type="protein sequence ID" value="MDN5216765.1"/>
    <property type="molecule type" value="Genomic_DNA"/>
</dbReference>
<feature type="transmembrane region" description="Helical" evidence="1">
    <location>
        <begin position="85"/>
        <end position="110"/>
    </location>
</feature>
<dbReference type="PANTHER" id="PTHR39165">
    <property type="entry name" value="IG HYPOTHETICAL 17883"/>
    <property type="match status" value="1"/>
</dbReference>
<dbReference type="RefSeq" id="WP_346762102.1">
    <property type="nucleotide sequence ID" value="NZ_JAUJEB010000010.1"/>
</dbReference>
<reference evidence="2" key="1">
    <citation type="submission" date="2023-06" db="EMBL/GenBank/DDBJ databases">
        <title>Genomic of Agaribacillus aureum.</title>
        <authorList>
            <person name="Wang G."/>
        </authorList>
    </citation>
    <scope>NUCLEOTIDE SEQUENCE</scope>
    <source>
        <strain evidence="2">BMA12</strain>
    </source>
</reference>
<dbReference type="InterPro" id="IPR007403">
    <property type="entry name" value="DUF456"/>
</dbReference>
<dbReference type="Pfam" id="PF04306">
    <property type="entry name" value="DUF456"/>
    <property type="match status" value="1"/>
</dbReference>
<protein>
    <submittedName>
        <fullName evidence="2">DUF456 domain-containing protein</fullName>
    </submittedName>
</protein>
<proteinExistence type="predicted"/>
<keyword evidence="1" id="KW-0472">Membrane</keyword>
<organism evidence="2 3">
    <name type="scientific">Agaribacillus aureus</name>
    <dbReference type="NCBI Taxonomy" id="3051825"/>
    <lineage>
        <taxon>Bacteria</taxon>
        <taxon>Pseudomonadati</taxon>
        <taxon>Bacteroidota</taxon>
        <taxon>Cytophagia</taxon>
        <taxon>Cytophagales</taxon>
        <taxon>Splendidivirgaceae</taxon>
        <taxon>Agaribacillus</taxon>
    </lineage>
</organism>
<evidence type="ECO:0000256" key="1">
    <source>
        <dbReference type="SAM" id="Phobius"/>
    </source>
</evidence>
<keyword evidence="1" id="KW-0812">Transmembrane</keyword>
<evidence type="ECO:0000313" key="2">
    <source>
        <dbReference type="EMBL" id="MDN5216765.1"/>
    </source>
</evidence>
<comment type="caution">
    <text evidence="2">The sequence shown here is derived from an EMBL/GenBank/DDBJ whole genome shotgun (WGS) entry which is preliminary data.</text>
</comment>
<feature type="transmembrane region" description="Helical" evidence="1">
    <location>
        <begin position="130"/>
        <end position="153"/>
    </location>
</feature>
<dbReference type="PANTHER" id="PTHR39165:SF1">
    <property type="entry name" value="DUF456 DOMAIN-CONTAINING PROTEIN"/>
    <property type="match status" value="1"/>
</dbReference>
<feature type="transmembrane region" description="Helical" evidence="1">
    <location>
        <begin position="48"/>
        <end position="73"/>
    </location>
</feature>
<feature type="transmembrane region" description="Helical" evidence="1">
    <location>
        <begin position="7"/>
        <end position="28"/>
    </location>
</feature>
<dbReference type="Proteomes" id="UP001172083">
    <property type="component" value="Unassembled WGS sequence"/>
</dbReference>
<gene>
    <name evidence="2" type="ORF">QQ020_32140</name>
</gene>